<evidence type="ECO:0000313" key="1">
    <source>
        <dbReference type="EMBL" id="KRZ74112.1"/>
    </source>
</evidence>
<dbReference type="OrthoDB" id="10406670at2759"/>
<organism evidence="1 2">
    <name type="scientific">Trichinella papuae</name>
    <dbReference type="NCBI Taxonomy" id="268474"/>
    <lineage>
        <taxon>Eukaryota</taxon>
        <taxon>Metazoa</taxon>
        <taxon>Ecdysozoa</taxon>
        <taxon>Nematoda</taxon>
        <taxon>Enoplea</taxon>
        <taxon>Dorylaimia</taxon>
        <taxon>Trichinellida</taxon>
        <taxon>Trichinellidae</taxon>
        <taxon>Trichinella</taxon>
    </lineage>
</organism>
<evidence type="ECO:0000313" key="2">
    <source>
        <dbReference type="Proteomes" id="UP000054843"/>
    </source>
</evidence>
<protein>
    <submittedName>
        <fullName evidence="1">Uncharacterized protein</fullName>
    </submittedName>
</protein>
<proteinExistence type="predicted"/>
<dbReference type="AlphaFoldDB" id="A0A0V1MRF7"/>
<comment type="caution">
    <text evidence="1">The sequence shown here is derived from an EMBL/GenBank/DDBJ whole genome shotgun (WGS) entry which is preliminary data.</text>
</comment>
<dbReference type="EMBL" id="JYDO01000054">
    <property type="protein sequence ID" value="KRZ74112.1"/>
    <property type="molecule type" value="Genomic_DNA"/>
</dbReference>
<keyword evidence="2" id="KW-1185">Reference proteome</keyword>
<accession>A0A0V1MRF7</accession>
<sequence>MLNNTRGQAFPTRHVPEETLGLRTAAKAENNAPVTWCNCTKGCQSTKCTCRSKELPCSSACHNSATCTNK</sequence>
<gene>
    <name evidence="1" type="ORF">T10_11934</name>
</gene>
<reference evidence="1 2" key="1">
    <citation type="submission" date="2015-01" db="EMBL/GenBank/DDBJ databases">
        <title>Evolution of Trichinella species and genotypes.</title>
        <authorList>
            <person name="Korhonen P.K."/>
            <person name="Edoardo P."/>
            <person name="Giuseppe L.R."/>
            <person name="Gasser R.B."/>
        </authorList>
    </citation>
    <scope>NUCLEOTIDE SEQUENCE [LARGE SCALE GENOMIC DNA]</scope>
    <source>
        <strain evidence="1">ISS1980</strain>
    </source>
</reference>
<name>A0A0V1MRF7_9BILA</name>
<dbReference type="Proteomes" id="UP000054843">
    <property type="component" value="Unassembled WGS sequence"/>
</dbReference>